<dbReference type="InterPro" id="IPR045180">
    <property type="entry name" value="La_dom_prot"/>
</dbReference>
<dbReference type="Proteomes" id="UP000623129">
    <property type="component" value="Unassembled WGS sequence"/>
</dbReference>
<feature type="compositionally biased region" description="Low complexity" evidence="3">
    <location>
        <begin position="186"/>
        <end position="201"/>
    </location>
</feature>
<dbReference type="PANTHER" id="PTHR22792">
    <property type="entry name" value="LUPUS LA PROTEIN-RELATED"/>
    <property type="match status" value="1"/>
</dbReference>
<feature type="compositionally biased region" description="Polar residues" evidence="3">
    <location>
        <begin position="117"/>
        <end position="134"/>
    </location>
</feature>
<dbReference type="InterPro" id="IPR036390">
    <property type="entry name" value="WH_DNA-bd_sf"/>
</dbReference>
<dbReference type="CDD" id="cd07323">
    <property type="entry name" value="LAM"/>
    <property type="match status" value="1"/>
</dbReference>
<dbReference type="AlphaFoldDB" id="A0A833R1C5"/>
<protein>
    <submittedName>
        <fullName evidence="5">La-related protein 1C-like protein</fullName>
    </submittedName>
</protein>
<gene>
    <name evidence="5" type="ORF">FCM35_KLT06782</name>
</gene>
<dbReference type="FunFam" id="1.10.10.10:FF:000131">
    <property type="entry name" value="la-related protein 1B isoform X2"/>
    <property type="match status" value="1"/>
</dbReference>
<dbReference type="Pfam" id="PF05383">
    <property type="entry name" value="La"/>
    <property type="match status" value="1"/>
</dbReference>
<feature type="region of interest" description="Disordered" evidence="3">
    <location>
        <begin position="420"/>
        <end position="439"/>
    </location>
</feature>
<comment type="caution">
    <text evidence="5">The sequence shown here is derived from an EMBL/GenBank/DDBJ whole genome shotgun (WGS) entry which is preliminary data.</text>
</comment>
<dbReference type="EMBL" id="SWLB01000016">
    <property type="protein sequence ID" value="KAF3328176.1"/>
    <property type="molecule type" value="Genomic_DNA"/>
</dbReference>
<organism evidence="5 6">
    <name type="scientific">Carex littledalei</name>
    <dbReference type="NCBI Taxonomy" id="544730"/>
    <lineage>
        <taxon>Eukaryota</taxon>
        <taxon>Viridiplantae</taxon>
        <taxon>Streptophyta</taxon>
        <taxon>Embryophyta</taxon>
        <taxon>Tracheophyta</taxon>
        <taxon>Spermatophyta</taxon>
        <taxon>Magnoliopsida</taxon>
        <taxon>Liliopsida</taxon>
        <taxon>Poales</taxon>
        <taxon>Cyperaceae</taxon>
        <taxon>Cyperoideae</taxon>
        <taxon>Cariceae</taxon>
        <taxon>Carex</taxon>
        <taxon>Carex subgen. Euthyceras</taxon>
    </lineage>
</organism>
<name>A0A833R1C5_9POAL</name>
<accession>A0A833R1C5</accession>
<dbReference type="OrthoDB" id="340227at2759"/>
<evidence type="ECO:0000313" key="6">
    <source>
        <dbReference type="Proteomes" id="UP000623129"/>
    </source>
</evidence>
<dbReference type="SUPFAM" id="SSF46785">
    <property type="entry name" value="Winged helix' DNA-binding domain"/>
    <property type="match status" value="1"/>
</dbReference>
<feature type="compositionally biased region" description="Polar residues" evidence="3">
    <location>
        <begin position="422"/>
        <end position="439"/>
    </location>
</feature>
<keyword evidence="1 2" id="KW-0694">RNA-binding</keyword>
<evidence type="ECO:0000313" key="5">
    <source>
        <dbReference type="EMBL" id="KAF3328176.1"/>
    </source>
</evidence>
<feature type="domain" description="HTH La-type RNA-binding" evidence="4">
    <location>
        <begin position="327"/>
        <end position="416"/>
    </location>
</feature>
<evidence type="ECO:0000256" key="1">
    <source>
        <dbReference type="ARBA" id="ARBA00022884"/>
    </source>
</evidence>
<evidence type="ECO:0000259" key="4">
    <source>
        <dbReference type="PROSITE" id="PS50961"/>
    </source>
</evidence>
<feature type="region of interest" description="Disordered" evidence="3">
    <location>
        <begin position="1"/>
        <end position="254"/>
    </location>
</feature>
<proteinExistence type="predicted"/>
<keyword evidence="6" id="KW-1185">Reference proteome</keyword>
<dbReference type="GO" id="GO:0005737">
    <property type="term" value="C:cytoplasm"/>
    <property type="evidence" value="ECO:0007669"/>
    <property type="project" value="UniProtKB-ARBA"/>
</dbReference>
<feature type="compositionally biased region" description="Low complexity" evidence="3">
    <location>
        <begin position="89"/>
        <end position="101"/>
    </location>
</feature>
<dbReference type="Gene3D" id="1.10.10.10">
    <property type="entry name" value="Winged helix-like DNA-binding domain superfamily/Winged helix DNA-binding domain"/>
    <property type="match status" value="1"/>
</dbReference>
<evidence type="ECO:0000256" key="2">
    <source>
        <dbReference type="PROSITE-ProRule" id="PRU00332"/>
    </source>
</evidence>
<feature type="compositionally biased region" description="Low complexity" evidence="3">
    <location>
        <begin position="14"/>
        <end position="29"/>
    </location>
</feature>
<dbReference type="SMART" id="SM00715">
    <property type="entry name" value="LA"/>
    <property type="match status" value="1"/>
</dbReference>
<reference evidence="5" key="1">
    <citation type="submission" date="2020-01" db="EMBL/GenBank/DDBJ databases">
        <title>Genome sequence of Kobresia littledalei, the first chromosome-level genome in the family Cyperaceae.</title>
        <authorList>
            <person name="Qu G."/>
        </authorList>
    </citation>
    <scope>NUCLEOTIDE SEQUENCE</scope>
    <source>
        <strain evidence="5">C.B.Clarke</strain>
        <tissue evidence="5">Leaf</tissue>
    </source>
</reference>
<evidence type="ECO:0000256" key="3">
    <source>
        <dbReference type="SAM" id="MobiDB-lite"/>
    </source>
</evidence>
<dbReference type="GO" id="GO:0003723">
    <property type="term" value="F:RNA binding"/>
    <property type="evidence" value="ECO:0007669"/>
    <property type="project" value="UniProtKB-UniRule"/>
</dbReference>
<dbReference type="InterPro" id="IPR036388">
    <property type="entry name" value="WH-like_DNA-bd_sf"/>
</dbReference>
<sequence length="502" mass="53680">MAASSMEPSATAILHSPRSPLSASPASSDHPQKANPNPSGNASPKKAWKQRSSSNGTPAPVASIEAGPVIGGPESWPALSESASKVVIKPSPKASDASSGSPSPPPVHQAPMVSSPVKASSGNPNFTPASNRGTQPRPKPIRRNNMPNLANGNSGFMNSAFPVTGSPAGSPHANPVSDASWGGGDSSSNISSNSTTSSNNTFDMHNTNNHRRGGYAGNKWRGNGGGAHNHGGGRRHQEYFDGGHHRGQPRGMRPQYMRGPPPPAAVAPPPPPFMPTSPQPRPQYVGPMPFTDMSGQMYYYQVQQSADVMRGMQFLAHPVASPSTFMMPPLDPQFAGLLMQIEYYFSFENLCKDLFLRRNMDEQGWVPISLVAGFKRVKQITNNLQFIMDTLQLSSVVEVQGDKMRKRNDWMNWLLPPEQKVTHNSSSRGPPSQIALNSSTPHLQNLGLEGSNMQGEASLARSSSGNLTEQVQLTGLHLSAGPSQVMGPVDVMGRMLVRSDTF</sequence>
<feature type="compositionally biased region" description="Basic and acidic residues" evidence="3">
    <location>
        <begin position="235"/>
        <end position="244"/>
    </location>
</feature>
<dbReference type="PANTHER" id="PTHR22792:SF132">
    <property type="entry name" value="LA-RELATED PROTEIN 1"/>
    <property type="match status" value="1"/>
</dbReference>
<feature type="compositionally biased region" description="Polar residues" evidence="3">
    <location>
        <begin position="145"/>
        <end position="157"/>
    </location>
</feature>
<dbReference type="PROSITE" id="PS50961">
    <property type="entry name" value="HTH_LA"/>
    <property type="match status" value="1"/>
</dbReference>
<dbReference type="InterPro" id="IPR006630">
    <property type="entry name" value="La_HTH"/>
</dbReference>